<dbReference type="InterPro" id="IPR047930">
    <property type="entry name" value="Transpos_IS6"/>
</dbReference>
<dbReference type="KEGG" id="mlir:LPB04_23770"/>
<dbReference type="InterPro" id="IPR012337">
    <property type="entry name" value="RNaseH-like_sf"/>
</dbReference>
<dbReference type="PANTHER" id="PTHR35528:SF3">
    <property type="entry name" value="BLL1675 PROTEIN"/>
    <property type="match status" value="1"/>
</dbReference>
<dbReference type="InterPro" id="IPR052183">
    <property type="entry name" value="IS_Transposase"/>
</dbReference>
<evidence type="ECO:0000256" key="1">
    <source>
        <dbReference type="ARBA" id="ARBA00002286"/>
    </source>
</evidence>
<evidence type="ECO:0000256" key="2">
    <source>
        <dbReference type="ARBA" id="ARBA00022578"/>
    </source>
</evidence>
<dbReference type="Pfam" id="PF13610">
    <property type="entry name" value="DDE_Tnp_IS240"/>
    <property type="match status" value="1"/>
</dbReference>
<dbReference type="RefSeq" id="WP_193689198.1">
    <property type="nucleotide sequence ID" value="NZ_CP062942.1"/>
</dbReference>
<dbReference type="PANTHER" id="PTHR35528">
    <property type="entry name" value="BLL1675 PROTEIN"/>
    <property type="match status" value="1"/>
</dbReference>
<accession>A0A7L9UAZ0</accession>
<dbReference type="Gene3D" id="3.30.420.10">
    <property type="entry name" value="Ribonuclease H-like superfamily/Ribonuclease H"/>
    <property type="match status" value="1"/>
</dbReference>
<protein>
    <submittedName>
        <fullName evidence="6">IS6 family transposase</fullName>
    </submittedName>
</protein>
<keyword evidence="7" id="KW-1185">Reference proteome</keyword>
<evidence type="ECO:0000256" key="4">
    <source>
        <dbReference type="ARBA" id="ARBA00023172"/>
    </source>
</evidence>
<dbReference type="GO" id="GO:0032196">
    <property type="term" value="P:transposition"/>
    <property type="evidence" value="ECO:0007669"/>
    <property type="project" value="UniProtKB-KW"/>
</dbReference>
<dbReference type="Proteomes" id="UP000593875">
    <property type="component" value="Plasmid unnamed1"/>
</dbReference>
<name>A0A7L9UAZ0_9BURK</name>
<keyword evidence="2" id="KW-0815">Transposition</keyword>
<organism evidence="6 7">
    <name type="scientific">Massilia litorea</name>
    <dbReference type="NCBI Taxonomy" id="2769491"/>
    <lineage>
        <taxon>Bacteria</taxon>
        <taxon>Pseudomonadati</taxon>
        <taxon>Pseudomonadota</taxon>
        <taxon>Betaproteobacteria</taxon>
        <taxon>Burkholderiales</taxon>
        <taxon>Oxalobacteraceae</taxon>
        <taxon>Telluria group</taxon>
        <taxon>Massilia</taxon>
    </lineage>
</organism>
<dbReference type="InterPro" id="IPR036397">
    <property type="entry name" value="RNaseH_sf"/>
</dbReference>
<dbReference type="InterPro" id="IPR032874">
    <property type="entry name" value="DDE_dom"/>
</dbReference>
<evidence type="ECO:0000259" key="5">
    <source>
        <dbReference type="Pfam" id="PF13610"/>
    </source>
</evidence>
<dbReference type="GO" id="GO:0003677">
    <property type="term" value="F:DNA binding"/>
    <property type="evidence" value="ECO:0007669"/>
    <property type="project" value="UniProtKB-KW"/>
</dbReference>
<reference evidence="6 7" key="1">
    <citation type="submission" date="2020-10" db="EMBL/GenBank/DDBJ databases">
        <title>Genome sequencing of Massilia sp. LPB0304.</title>
        <authorList>
            <person name="Kim J."/>
        </authorList>
    </citation>
    <scope>NUCLEOTIDE SEQUENCE [LARGE SCALE GENOMIC DNA]</scope>
    <source>
        <strain evidence="6 7">LPB0304</strain>
        <plasmid evidence="6 7">unnamed1</plasmid>
    </source>
</reference>
<dbReference type="GO" id="GO:0006310">
    <property type="term" value="P:DNA recombination"/>
    <property type="evidence" value="ECO:0007669"/>
    <property type="project" value="UniProtKB-KW"/>
</dbReference>
<evidence type="ECO:0000313" key="7">
    <source>
        <dbReference type="Proteomes" id="UP000593875"/>
    </source>
</evidence>
<gene>
    <name evidence="6" type="ORF">LPB04_23770</name>
</gene>
<evidence type="ECO:0000313" key="6">
    <source>
        <dbReference type="EMBL" id="QOL52231.1"/>
    </source>
</evidence>
<dbReference type="NCBIfam" id="NF033587">
    <property type="entry name" value="transpos_IS6"/>
    <property type="match status" value="1"/>
</dbReference>
<sequence>MLSFKGMRFPIDVVLVCIRWYVAYPLSYRHIEELMEERGVSVDHSTINRWAIRFLPLIEKLSRKHKCRVGTSWRMDETYIKVKGVWKYLYRAVDKEGKTVDFLLTAHRDMAAAKRFFDKAMGENGTPEKIAMDKSGANKAAIDEINDNRAVSIIVRQVKYLNNIVEQDHRAIKRVTRPMLGFKSFRSASSVLAGIELMHMIRKGQFSIDGATAISFADQFYALAGQVRLA</sequence>
<keyword evidence="4" id="KW-0233">DNA recombination</keyword>
<dbReference type="EMBL" id="CP062942">
    <property type="protein sequence ID" value="QOL52231.1"/>
    <property type="molecule type" value="Genomic_DNA"/>
</dbReference>
<feature type="domain" description="DDE" evidence="5">
    <location>
        <begin position="71"/>
        <end position="205"/>
    </location>
</feature>
<comment type="function">
    <text evidence="1">Involved in the transposition of the insertion sequence.</text>
</comment>
<dbReference type="AlphaFoldDB" id="A0A7L9UAZ0"/>
<evidence type="ECO:0000256" key="3">
    <source>
        <dbReference type="ARBA" id="ARBA00023125"/>
    </source>
</evidence>
<dbReference type="SUPFAM" id="SSF53098">
    <property type="entry name" value="Ribonuclease H-like"/>
    <property type="match status" value="1"/>
</dbReference>
<keyword evidence="6" id="KW-0614">Plasmid</keyword>
<proteinExistence type="predicted"/>
<keyword evidence="3" id="KW-0238">DNA-binding</keyword>
<geneLocation type="plasmid" evidence="6 7">
    <name>unnamed1</name>
</geneLocation>